<evidence type="ECO:0000313" key="5">
    <source>
        <dbReference type="EMBL" id="ETV92446.1"/>
    </source>
</evidence>
<dbReference type="InterPro" id="IPR029062">
    <property type="entry name" value="Class_I_gatase-like"/>
</dbReference>
<dbReference type="GO" id="GO:0005773">
    <property type="term" value="C:vacuole"/>
    <property type="evidence" value="ECO:0007669"/>
    <property type="project" value="TreeGrafter"/>
</dbReference>
<dbReference type="AlphaFoldDB" id="A0A024TFU2"/>
<dbReference type="InterPro" id="IPR015527">
    <property type="entry name" value="Pept_C26_g-glut_hydrolase"/>
</dbReference>
<keyword evidence="3" id="KW-0812">Transmembrane</keyword>
<dbReference type="RefSeq" id="XP_008878997.1">
    <property type="nucleotide sequence ID" value="XM_008880775.1"/>
</dbReference>
<comment type="catalytic activity">
    <reaction evidence="2">
        <text>(6S)-5,6,7,8-tetrahydrofolyl-(gamma-L-Glu)(n) + (n-1) H2O = (6S)-5,6,7,8-tetrahydrofolate + (n-1) L-glutamate</text>
        <dbReference type="Rhea" id="RHEA:56784"/>
        <dbReference type="Rhea" id="RHEA-COMP:14738"/>
        <dbReference type="ChEBI" id="CHEBI:15377"/>
        <dbReference type="ChEBI" id="CHEBI:29985"/>
        <dbReference type="ChEBI" id="CHEBI:57453"/>
        <dbReference type="ChEBI" id="CHEBI:141005"/>
        <dbReference type="EC" id="3.4.19.9"/>
    </reaction>
</comment>
<feature type="active site" description="Proton donor" evidence="1">
    <location>
        <position position="271"/>
    </location>
</feature>
<evidence type="ECO:0000256" key="3">
    <source>
        <dbReference type="SAM" id="Phobius"/>
    </source>
</evidence>
<feature type="active site" description="Nucleophile" evidence="1 2">
    <location>
        <position position="160"/>
    </location>
</feature>
<dbReference type="Gene3D" id="3.40.50.880">
    <property type="match status" value="1"/>
</dbReference>
<evidence type="ECO:0000256" key="1">
    <source>
        <dbReference type="PIRSR" id="PIRSR615527-1"/>
    </source>
</evidence>
<dbReference type="VEuPathDB" id="FungiDB:H310_13323"/>
<sequence length="354" mass="39090">MDSTGDRLPLLAGKQCDEPSRSWQRLALIGMAGVVVGGLAAVAVLSSTMRSTDVAGAATSTPARPVVTSNPIIGIHAHESLFHDEFIASSYVKWIESAGGRAVRIPYNTSTDKLARLLSSVNGVLFPGGYGDPPESAWFMYNYAIEVNSNGTYFPLWGTCLGLEWLVKLSSQDHSILDHVDARNVTSNLTFLDNALETSRMFGFSPSFRALETAALSFNYHQWAITLDHFMATPVLRAFFRPLATSVDRQGVVYVAAIEARTMPIYGIQFHPEKNPYEFGHNKLGAHYAIDHSYDAILASQAFAHFFIREAQQNNHTFESPSEEQAALLYNQHTTNRSYPSYEEILVFASDDGH</sequence>
<reference evidence="5" key="1">
    <citation type="submission" date="2013-12" db="EMBL/GenBank/DDBJ databases">
        <title>The Genome Sequence of Aphanomyces invadans NJM9701.</title>
        <authorList>
            <consortium name="The Broad Institute Genomics Platform"/>
            <person name="Russ C."/>
            <person name="Tyler B."/>
            <person name="van West P."/>
            <person name="Dieguez-Uribeondo J."/>
            <person name="Young S.K."/>
            <person name="Zeng Q."/>
            <person name="Gargeya S."/>
            <person name="Fitzgerald M."/>
            <person name="Abouelleil A."/>
            <person name="Alvarado L."/>
            <person name="Chapman S.B."/>
            <person name="Gainer-Dewar J."/>
            <person name="Goldberg J."/>
            <person name="Griggs A."/>
            <person name="Gujja S."/>
            <person name="Hansen M."/>
            <person name="Howarth C."/>
            <person name="Imamovic A."/>
            <person name="Ireland A."/>
            <person name="Larimer J."/>
            <person name="McCowan C."/>
            <person name="Murphy C."/>
            <person name="Pearson M."/>
            <person name="Poon T.W."/>
            <person name="Priest M."/>
            <person name="Roberts A."/>
            <person name="Saif S."/>
            <person name="Shea T."/>
            <person name="Sykes S."/>
            <person name="Wortman J."/>
            <person name="Nusbaum C."/>
            <person name="Birren B."/>
        </authorList>
    </citation>
    <scope>NUCLEOTIDE SEQUENCE [LARGE SCALE GENOMIC DNA]</scope>
    <source>
        <strain evidence="5">NJM9701</strain>
    </source>
</reference>
<feature type="domain" description="Glutamine amidotransferase" evidence="4">
    <location>
        <begin position="101"/>
        <end position="284"/>
    </location>
</feature>
<organism evidence="5">
    <name type="scientific">Aphanomyces invadans</name>
    <dbReference type="NCBI Taxonomy" id="157072"/>
    <lineage>
        <taxon>Eukaryota</taxon>
        <taxon>Sar</taxon>
        <taxon>Stramenopiles</taxon>
        <taxon>Oomycota</taxon>
        <taxon>Saprolegniomycetes</taxon>
        <taxon>Saprolegniales</taxon>
        <taxon>Verrucalvaceae</taxon>
        <taxon>Aphanomyces</taxon>
    </lineage>
</organism>
<dbReference type="eggNOG" id="KOG1559">
    <property type="taxonomic scope" value="Eukaryota"/>
</dbReference>
<keyword evidence="2" id="KW-0378">Hydrolase</keyword>
<dbReference type="EC" id="3.4.19.9" evidence="2"/>
<feature type="active site" evidence="2">
    <location>
        <position position="271"/>
    </location>
</feature>
<dbReference type="Pfam" id="PF00117">
    <property type="entry name" value="GATase"/>
    <property type="match status" value="1"/>
</dbReference>
<proteinExistence type="predicted"/>
<evidence type="ECO:0000256" key="2">
    <source>
        <dbReference type="PROSITE-ProRule" id="PRU00607"/>
    </source>
</evidence>
<keyword evidence="3" id="KW-0472">Membrane</keyword>
<dbReference type="GeneID" id="20090373"/>
<dbReference type="STRING" id="157072.A0A024TFU2"/>
<name>A0A024TFU2_9STRA</name>
<dbReference type="OrthoDB" id="64220at2759"/>
<dbReference type="GO" id="GO:0046900">
    <property type="term" value="P:tetrahydrofolylpolyglutamate metabolic process"/>
    <property type="evidence" value="ECO:0007669"/>
    <property type="project" value="TreeGrafter"/>
</dbReference>
<dbReference type="PROSITE" id="PS51273">
    <property type="entry name" value="GATASE_TYPE_1"/>
    <property type="match status" value="1"/>
</dbReference>
<dbReference type="PROSITE" id="PS51275">
    <property type="entry name" value="PEPTIDASE_C26_GGH"/>
    <property type="match status" value="1"/>
</dbReference>
<protein>
    <recommendedName>
        <fullName evidence="2">folate gamma-glutamyl hydrolase</fullName>
        <ecNumber evidence="2">3.4.19.9</ecNumber>
    </recommendedName>
</protein>
<accession>A0A024TFU2</accession>
<dbReference type="GO" id="GO:0034722">
    <property type="term" value="F:gamma-glutamyl-peptidase activity"/>
    <property type="evidence" value="ECO:0007669"/>
    <property type="project" value="UniProtKB-UniRule"/>
</dbReference>
<feature type="transmembrane region" description="Helical" evidence="3">
    <location>
        <begin position="26"/>
        <end position="45"/>
    </location>
</feature>
<dbReference type="InterPro" id="IPR017926">
    <property type="entry name" value="GATASE"/>
</dbReference>
<evidence type="ECO:0000259" key="4">
    <source>
        <dbReference type="Pfam" id="PF00117"/>
    </source>
</evidence>
<dbReference type="PANTHER" id="PTHR11315">
    <property type="entry name" value="PROTEASE FAMILY C26 GAMMA-GLUTAMYL HYDROLASE"/>
    <property type="match status" value="1"/>
</dbReference>
<keyword evidence="3" id="KW-1133">Transmembrane helix</keyword>
<dbReference type="EMBL" id="KI914000">
    <property type="protein sequence ID" value="ETV92446.1"/>
    <property type="molecule type" value="Genomic_DNA"/>
</dbReference>
<dbReference type="SUPFAM" id="SSF52317">
    <property type="entry name" value="Class I glutamine amidotransferase-like"/>
    <property type="match status" value="1"/>
</dbReference>
<dbReference type="PANTHER" id="PTHR11315:SF0">
    <property type="entry name" value="FOLATE GAMMA-GLUTAMYL HYDROLASE"/>
    <property type="match status" value="1"/>
</dbReference>
<gene>
    <name evidence="5" type="ORF">H310_13323</name>
</gene>